<dbReference type="EMBL" id="CH985640">
    <property type="protein sequence ID" value="EDX15903.1"/>
    <property type="molecule type" value="Genomic_DNA"/>
</dbReference>
<sequence length="157" mass="18152">MGTVKKQQPKQARLDKSATNQQQPQQKQQHAIASTPKDHTGSLCYADIARNGNTTAQSRLHNVQLKGTNIKQQHPLDVQSILAQQQEQFMKWQQQQKQQQFLSWLQQQQQEQQQQNKLNSQRLERLEKMVFEMANMLKQRTGDTSAPQLHSNALPSQ</sequence>
<dbReference type="AlphaFoldDB" id="B4NV31"/>
<feature type="region of interest" description="Disordered" evidence="1">
    <location>
        <begin position="1"/>
        <end position="41"/>
    </location>
</feature>
<keyword evidence="3" id="KW-1185">Reference proteome</keyword>
<dbReference type="Proteomes" id="UP000000304">
    <property type="component" value="Unassembled WGS sequence"/>
</dbReference>
<evidence type="ECO:0000256" key="1">
    <source>
        <dbReference type="SAM" id="MobiDB-lite"/>
    </source>
</evidence>
<organism evidence="2 3">
    <name type="scientific">Drosophila simulans</name>
    <name type="common">Fruit fly</name>
    <dbReference type="NCBI Taxonomy" id="7240"/>
    <lineage>
        <taxon>Eukaryota</taxon>
        <taxon>Metazoa</taxon>
        <taxon>Ecdysozoa</taxon>
        <taxon>Arthropoda</taxon>
        <taxon>Hexapoda</taxon>
        <taxon>Insecta</taxon>
        <taxon>Pterygota</taxon>
        <taxon>Neoptera</taxon>
        <taxon>Endopterygota</taxon>
        <taxon>Diptera</taxon>
        <taxon>Brachycera</taxon>
        <taxon>Muscomorpha</taxon>
        <taxon>Ephydroidea</taxon>
        <taxon>Drosophilidae</taxon>
        <taxon>Drosophila</taxon>
        <taxon>Sophophora</taxon>
    </lineage>
</organism>
<protein>
    <submittedName>
        <fullName evidence="2">GD25599</fullName>
    </submittedName>
</protein>
<reference evidence="2 3" key="1">
    <citation type="journal article" date="2007" name="Nature">
        <title>Evolution of genes and genomes on the Drosophila phylogeny.</title>
        <authorList>
            <consortium name="Drosophila 12 Genomes Consortium"/>
            <person name="Clark A.G."/>
            <person name="Eisen M.B."/>
            <person name="Smith D.R."/>
            <person name="Bergman C.M."/>
            <person name="Oliver B."/>
            <person name="Markow T.A."/>
            <person name="Kaufman T.C."/>
            <person name="Kellis M."/>
            <person name="Gelbart W."/>
            <person name="Iyer V.N."/>
            <person name="Pollard D.A."/>
            <person name="Sackton T.B."/>
            <person name="Larracuente A.M."/>
            <person name="Singh N.D."/>
            <person name="Abad J.P."/>
            <person name="Abt D.N."/>
            <person name="Adryan B."/>
            <person name="Aguade M."/>
            <person name="Akashi H."/>
            <person name="Anderson W.W."/>
            <person name="Aquadro C.F."/>
            <person name="Ardell D.H."/>
            <person name="Arguello R."/>
            <person name="Artieri C.G."/>
            <person name="Barbash D.A."/>
            <person name="Barker D."/>
            <person name="Barsanti P."/>
            <person name="Batterham P."/>
            <person name="Batzoglou S."/>
            <person name="Begun D."/>
            <person name="Bhutkar A."/>
            <person name="Blanco E."/>
            <person name="Bosak S.A."/>
            <person name="Bradley R.K."/>
            <person name="Brand A.D."/>
            <person name="Brent M.R."/>
            <person name="Brooks A.N."/>
            <person name="Brown R.H."/>
            <person name="Butlin R.K."/>
            <person name="Caggese C."/>
            <person name="Calvi B.R."/>
            <person name="Bernardo de Carvalho A."/>
            <person name="Caspi A."/>
            <person name="Castrezana S."/>
            <person name="Celniker S.E."/>
            <person name="Chang J.L."/>
            <person name="Chapple C."/>
            <person name="Chatterji S."/>
            <person name="Chinwalla A."/>
            <person name="Civetta A."/>
            <person name="Clifton S.W."/>
            <person name="Comeron J.M."/>
            <person name="Costello J.C."/>
            <person name="Coyne J.A."/>
            <person name="Daub J."/>
            <person name="David R.G."/>
            <person name="Delcher A.L."/>
            <person name="Delehaunty K."/>
            <person name="Do C.B."/>
            <person name="Ebling H."/>
            <person name="Edwards K."/>
            <person name="Eickbush T."/>
            <person name="Evans J.D."/>
            <person name="Filipski A."/>
            <person name="Findeiss S."/>
            <person name="Freyhult E."/>
            <person name="Fulton L."/>
            <person name="Fulton R."/>
            <person name="Garcia A.C."/>
            <person name="Gardiner A."/>
            <person name="Garfield D.A."/>
            <person name="Garvin B.E."/>
            <person name="Gibson G."/>
            <person name="Gilbert D."/>
            <person name="Gnerre S."/>
            <person name="Godfrey J."/>
            <person name="Good R."/>
            <person name="Gotea V."/>
            <person name="Gravely B."/>
            <person name="Greenberg A.J."/>
            <person name="Griffiths-Jones S."/>
            <person name="Gross S."/>
            <person name="Guigo R."/>
            <person name="Gustafson E.A."/>
            <person name="Haerty W."/>
            <person name="Hahn M.W."/>
            <person name="Halligan D.L."/>
            <person name="Halpern A.L."/>
            <person name="Halter G.M."/>
            <person name="Han M.V."/>
            <person name="Heger A."/>
            <person name="Hillier L."/>
            <person name="Hinrichs A.S."/>
            <person name="Holmes I."/>
            <person name="Hoskins R.A."/>
            <person name="Hubisz M.J."/>
            <person name="Hultmark D."/>
            <person name="Huntley M.A."/>
            <person name="Jaffe D.B."/>
            <person name="Jagadeeshan S."/>
            <person name="Jeck W.R."/>
            <person name="Johnson J."/>
            <person name="Jones C.D."/>
            <person name="Jordan W.C."/>
            <person name="Karpen G.H."/>
            <person name="Kataoka E."/>
            <person name="Keightley P.D."/>
            <person name="Kheradpour P."/>
            <person name="Kirkness E.F."/>
            <person name="Koerich L.B."/>
            <person name="Kristiansen K."/>
            <person name="Kudrna D."/>
            <person name="Kulathinal R.J."/>
            <person name="Kumar S."/>
            <person name="Kwok R."/>
            <person name="Lander E."/>
            <person name="Langley C.H."/>
            <person name="Lapoint R."/>
            <person name="Lazzaro B.P."/>
            <person name="Lee S.J."/>
            <person name="Levesque L."/>
            <person name="Li R."/>
            <person name="Lin C.F."/>
            <person name="Lin M.F."/>
            <person name="Lindblad-Toh K."/>
            <person name="Llopart A."/>
            <person name="Long M."/>
            <person name="Low L."/>
            <person name="Lozovsky E."/>
            <person name="Lu J."/>
            <person name="Luo M."/>
            <person name="Machado C.A."/>
            <person name="Makalowski W."/>
            <person name="Marzo M."/>
            <person name="Matsuda M."/>
            <person name="Matzkin L."/>
            <person name="McAllister B."/>
            <person name="McBride C.S."/>
            <person name="McKernan B."/>
            <person name="McKernan K."/>
            <person name="Mendez-Lago M."/>
            <person name="Minx P."/>
            <person name="Mollenhauer M.U."/>
            <person name="Montooth K."/>
            <person name="Mount S.M."/>
            <person name="Mu X."/>
            <person name="Myers E."/>
            <person name="Negre B."/>
            <person name="Newfeld S."/>
            <person name="Nielsen R."/>
            <person name="Noor M.A."/>
            <person name="O'Grady P."/>
            <person name="Pachter L."/>
            <person name="Papaceit M."/>
            <person name="Parisi M.J."/>
            <person name="Parisi M."/>
            <person name="Parts L."/>
            <person name="Pedersen J.S."/>
            <person name="Pesole G."/>
            <person name="Phillippy A.M."/>
            <person name="Ponting C.P."/>
            <person name="Pop M."/>
            <person name="Porcelli D."/>
            <person name="Powell J.R."/>
            <person name="Prohaska S."/>
            <person name="Pruitt K."/>
            <person name="Puig M."/>
            <person name="Quesneville H."/>
            <person name="Ram K.R."/>
            <person name="Rand D."/>
            <person name="Rasmussen M.D."/>
            <person name="Reed L.K."/>
            <person name="Reenan R."/>
            <person name="Reily A."/>
            <person name="Remington K.A."/>
            <person name="Rieger T.T."/>
            <person name="Ritchie M.G."/>
            <person name="Robin C."/>
            <person name="Rogers Y.H."/>
            <person name="Rohde C."/>
            <person name="Rozas J."/>
            <person name="Rubenfield M.J."/>
            <person name="Ruiz A."/>
            <person name="Russo S."/>
            <person name="Salzberg S.L."/>
            <person name="Sanchez-Gracia A."/>
            <person name="Saranga D.J."/>
            <person name="Sato H."/>
            <person name="Schaeffer S.W."/>
            <person name="Schatz M.C."/>
            <person name="Schlenke T."/>
            <person name="Schwartz R."/>
            <person name="Segarra C."/>
            <person name="Singh R.S."/>
            <person name="Sirot L."/>
            <person name="Sirota M."/>
            <person name="Sisneros N.B."/>
            <person name="Smith C.D."/>
            <person name="Smith T.F."/>
            <person name="Spieth J."/>
            <person name="Stage D.E."/>
            <person name="Stark A."/>
            <person name="Stephan W."/>
            <person name="Strausberg R.L."/>
            <person name="Strempel S."/>
            <person name="Sturgill D."/>
            <person name="Sutton G."/>
            <person name="Sutton G.G."/>
            <person name="Tao W."/>
            <person name="Teichmann S."/>
            <person name="Tobari Y.N."/>
            <person name="Tomimura Y."/>
            <person name="Tsolas J.M."/>
            <person name="Valente V.L."/>
            <person name="Venter E."/>
            <person name="Venter J.C."/>
            <person name="Vicario S."/>
            <person name="Vieira F.G."/>
            <person name="Vilella A.J."/>
            <person name="Villasante A."/>
            <person name="Walenz B."/>
            <person name="Wang J."/>
            <person name="Wasserman M."/>
            <person name="Watts T."/>
            <person name="Wilson D."/>
            <person name="Wilson R.K."/>
            <person name="Wing R.A."/>
            <person name="Wolfner M.F."/>
            <person name="Wong A."/>
            <person name="Wong G.K."/>
            <person name="Wu C.I."/>
            <person name="Wu G."/>
            <person name="Yamamoto D."/>
            <person name="Yang H.P."/>
            <person name="Yang S.P."/>
            <person name="Yorke J.A."/>
            <person name="Yoshida K."/>
            <person name="Zdobnov E."/>
            <person name="Zhang P."/>
            <person name="Zhang Y."/>
            <person name="Zimin A.V."/>
            <person name="Baldwin J."/>
            <person name="Abdouelleil A."/>
            <person name="Abdulkadir J."/>
            <person name="Abebe A."/>
            <person name="Abera B."/>
            <person name="Abreu J."/>
            <person name="Acer S.C."/>
            <person name="Aftuck L."/>
            <person name="Alexander A."/>
            <person name="An P."/>
            <person name="Anderson E."/>
            <person name="Anderson S."/>
            <person name="Arachi H."/>
            <person name="Azer M."/>
            <person name="Bachantsang P."/>
            <person name="Barry A."/>
            <person name="Bayul T."/>
            <person name="Berlin A."/>
            <person name="Bessette D."/>
            <person name="Bloom T."/>
            <person name="Blye J."/>
            <person name="Boguslavskiy L."/>
            <person name="Bonnet C."/>
            <person name="Boukhgalter B."/>
            <person name="Bourzgui I."/>
            <person name="Brown A."/>
            <person name="Cahill P."/>
            <person name="Channer S."/>
            <person name="Cheshatsang Y."/>
            <person name="Chuda L."/>
            <person name="Citroen M."/>
            <person name="Collymore A."/>
            <person name="Cooke P."/>
            <person name="Costello M."/>
            <person name="D'Aco K."/>
            <person name="Daza R."/>
            <person name="De Haan G."/>
            <person name="DeGray S."/>
            <person name="DeMaso C."/>
            <person name="Dhargay N."/>
            <person name="Dooley K."/>
            <person name="Dooley E."/>
            <person name="Doricent M."/>
            <person name="Dorje P."/>
            <person name="Dorjee K."/>
            <person name="Dupes A."/>
            <person name="Elong R."/>
            <person name="Falk J."/>
            <person name="Farina A."/>
            <person name="Faro S."/>
            <person name="Ferguson D."/>
            <person name="Fisher S."/>
            <person name="Foley C.D."/>
            <person name="Franke A."/>
            <person name="Friedrich D."/>
            <person name="Gadbois L."/>
            <person name="Gearin G."/>
            <person name="Gearin C.R."/>
            <person name="Giannoukos G."/>
            <person name="Goode T."/>
            <person name="Graham J."/>
            <person name="Grandbois E."/>
            <person name="Grewal S."/>
            <person name="Gyaltsen K."/>
            <person name="Hafez N."/>
            <person name="Hagos B."/>
            <person name="Hall J."/>
            <person name="Henson C."/>
            <person name="Hollinger A."/>
            <person name="Honan T."/>
            <person name="Huard M.D."/>
            <person name="Hughes L."/>
            <person name="Hurhula B."/>
            <person name="Husby M.E."/>
            <person name="Kamat A."/>
            <person name="Kanga B."/>
            <person name="Kashin S."/>
            <person name="Khazanovich D."/>
            <person name="Kisner P."/>
            <person name="Lance K."/>
            <person name="Lara M."/>
            <person name="Lee W."/>
            <person name="Lennon N."/>
            <person name="Letendre F."/>
            <person name="LeVine R."/>
            <person name="Lipovsky A."/>
            <person name="Liu X."/>
            <person name="Liu J."/>
            <person name="Liu S."/>
            <person name="Lokyitsang T."/>
            <person name="Lokyitsang Y."/>
            <person name="Lubonja R."/>
            <person name="Lui A."/>
            <person name="MacDonald P."/>
            <person name="Magnisalis V."/>
            <person name="Maru K."/>
            <person name="Matthews C."/>
            <person name="McCusker W."/>
            <person name="McDonough S."/>
            <person name="Mehta T."/>
            <person name="Meldrim J."/>
            <person name="Meneus L."/>
            <person name="Mihai O."/>
            <person name="Mihalev A."/>
            <person name="Mihova T."/>
            <person name="Mittelman R."/>
            <person name="Mlenga V."/>
            <person name="Montmayeur A."/>
            <person name="Mulrain L."/>
            <person name="Navidi A."/>
            <person name="Naylor J."/>
            <person name="Negash T."/>
            <person name="Nguyen T."/>
            <person name="Nguyen N."/>
            <person name="Nicol R."/>
            <person name="Norbu C."/>
            <person name="Norbu N."/>
            <person name="Novod N."/>
            <person name="O'Neill B."/>
            <person name="Osman S."/>
            <person name="Markiewicz E."/>
            <person name="Oyono O.L."/>
            <person name="Patti C."/>
            <person name="Phunkhang P."/>
            <person name="Pierre F."/>
            <person name="Priest M."/>
            <person name="Raghuraman S."/>
            <person name="Rege F."/>
            <person name="Reyes R."/>
            <person name="Rise C."/>
            <person name="Rogov P."/>
            <person name="Ross K."/>
            <person name="Ryan E."/>
            <person name="Settipalli S."/>
            <person name="Shea T."/>
            <person name="Sherpa N."/>
            <person name="Shi L."/>
            <person name="Shih D."/>
            <person name="Sparrow T."/>
            <person name="Spaulding J."/>
            <person name="Stalker J."/>
            <person name="Stange-Thomann N."/>
            <person name="Stavropoulos S."/>
            <person name="Stone C."/>
            <person name="Strader C."/>
            <person name="Tesfaye S."/>
            <person name="Thomson T."/>
            <person name="Thoulutsang Y."/>
            <person name="Thoulutsang D."/>
            <person name="Topham K."/>
            <person name="Topping I."/>
            <person name="Tsamla T."/>
            <person name="Vassiliev H."/>
            <person name="Vo A."/>
            <person name="Wangchuk T."/>
            <person name="Wangdi T."/>
            <person name="Weiand M."/>
            <person name="Wilkinson J."/>
            <person name="Wilson A."/>
            <person name="Yadav S."/>
            <person name="Young G."/>
            <person name="Yu Q."/>
            <person name="Zembek L."/>
            <person name="Zhong D."/>
            <person name="Zimmer A."/>
            <person name="Zwirko Z."/>
            <person name="Jaffe D.B."/>
            <person name="Alvarez P."/>
            <person name="Brockman W."/>
            <person name="Butler J."/>
            <person name="Chin C."/>
            <person name="Gnerre S."/>
            <person name="Grabherr M."/>
            <person name="Kleber M."/>
            <person name="Mauceli E."/>
            <person name="MacCallum I."/>
        </authorList>
    </citation>
    <scope>NUCLEOTIDE SEQUENCE [LARGE SCALE GENOMIC DNA]</scope>
    <source>
        <strain evidence="3">white501</strain>
    </source>
</reference>
<evidence type="ECO:0000313" key="2">
    <source>
        <dbReference type="EMBL" id="EDX15903.1"/>
    </source>
</evidence>
<name>B4NV31_DROSI</name>
<dbReference type="HOGENOM" id="CLU_141833_0_0_1"/>
<feature type="compositionally biased region" description="Polar residues" evidence="1">
    <location>
        <begin position="1"/>
        <end position="10"/>
    </location>
</feature>
<dbReference type="PhylomeDB" id="B4NV31"/>
<evidence type="ECO:0000313" key="3">
    <source>
        <dbReference type="Proteomes" id="UP000000304"/>
    </source>
</evidence>
<accession>B4NV31</accession>
<gene>
    <name evidence="2" type="primary">Dsim\GD25599</name>
    <name evidence="2" type="ORF">Dsim_GD25599</name>
</gene>
<proteinExistence type="predicted"/>
<dbReference type="OMA" id="HEMASMI"/>